<comment type="similarity">
    <text evidence="1">Belongs to the LytR/CpsA/Psr (LCP) family.</text>
</comment>
<keyword evidence="3" id="KW-0812">Transmembrane</keyword>
<evidence type="ECO:0000259" key="4">
    <source>
        <dbReference type="Pfam" id="PF03816"/>
    </source>
</evidence>
<dbReference type="Gene3D" id="3.40.630.190">
    <property type="entry name" value="LCP protein"/>
    <property type="match status" value="1"/>
</dbReference>
<keyword evidence="6" id="KW-1185">Reference proteome</keyword>
<evidence type="ECO:0000313" key="5">
    <source>
        <dbReference type="EMBL" id="SFV23790.1"/>
    </source>
</evidence>
<gene>
    <name evidence="5" type="ORF">SAMN04487966_108117</name>
</gene>
<feature type="compositionally biased region" description="Polar residues" evidence="2">
    <location>
        <begin position="476"/>
        <end position="488"/>
    </location>
</feature>
<dbReference type="EMBL" id="FPCG01000008">
    <property type="protein sequence ID" value="SFV23790.1"/>
    <property type="molecule type" value="Genomic_DNA"/>
</dbReference>
<dbReference type="InterPro" id="IPR050922">
    <property type="entry name" value="LytR/CpsA/Psr_CW_biosynth"/>
</dbReference>
<organism evidence="5 6">
    <name type="scientific">Micrococcus terreus</name>
    <dbReference type="NCBI Taxonomy" id="574650"/>
    <lineage>
        <taxon>Bacteria</taxon>
        <taxon>Bacillati</taxon>
        <taxon>Actinomycetota</taxon>
        <taxon>Actinomycetes</taxon>
        <taxon>Micrococcales</taxon>
        <taxon>Micrococcaceae</taxon>
        <taxon>Micrococcus</taxon>
    </lineage>
</organism>
<dbReference type="AlphaFoldDB" id="A0A1I7MPD0"/>
<keyword evidence="3" id="KW-0472">Membrane</keyword>
<feature type="region of interest" description="Disordered" evidence="2">
    <location>
        <begin position="476"/>
        <end position="505"/>
    </location>
</feature>
<dbReference type="PANTHER" id="PTHR33392:SF6">
    <property type="entry name" value="POLYISOPRENYL-TEICHOIC ACID--PEPTIDOGLYCAN TEICHOIC ACID TRANSFERASE TAGU"/>
    <property type="match status" value="1"/>
</dbReference>
<evidence type="ECO:0000256" key="2">
    <source>
        <dbReference type="SAM" id="MobiDB-lite"/>
    </source>
</evidence>
<dbReference type="RefSeq" id="WP_091698126.1">
    <property type="nucleotide sequence ID" value="NZ_FPCG01000008.1"/>
</dbReference>
<keyword evidence="3" id="KW-1133">Transmembrane helix</keyword>
<accession>A0A1I7MPD0</accession>
<feature type="domain" description="Cell envelope-related transcriptional attenuator" evidence="4">
    <location>
        <begin position="193"/>
        <end position="369"/>
    </location>
</feature>
<evidence type="ECO:0000256" key="3">
    <source>
        <dbReference type="SAM" id="Phobius"/>
    </source>
</evidence>
<feature type="transmembrane region" description="Helical" evidence="3">
    <location>
        <begin position="129"/>
        <end position="150"/>
    </location>
</feature>
<evidence type="ECO:0000313" key="6">
    <source>
        <dbReference type="Proteomes" id="UP000198881"/>
    </source>
</evidence>
<evidence type="ECO:0000256" key="1">
    <source>
        <dbReference type="ARBA" id="ARBA00006068"/>
    </source>
</evidence>
<feature type="transmembrane region" description="Helical" evidence="3">
    <location>
        <begin position="30"/>
        <end position="49"/>
    </location>
</feature>
<sequence length="533" mass="56996">MTSPSQLDPTPPSPVRTPERLSAPDRTKRALMLLGLTLVLPGAAQVVAGDRRLGRLALRVTLTVWALLVLGVLLALFFNRPLLWLASNTVVQLVAVVVLAALAVGWLILWVDTFGIIRWNLLAPGMKRVVGALTVGLMLLTGGVLGYGSYAVNTARNSLGNIFAVRPAIDPVDGRYNFLVMGGDAGEGREGLRPDSIHVASIDADSGQVVMFSIPRNMQNAPFTEDSPLWQVYPDGYSCGDACIINALYMDVTNQHAGLYPGAADPGAEAMKDAAGGILGLEIQGYALVDMDGFAQLIDAMGGVSVTTGGYTPYRGVRPDGQWGNVWWAPGEYTFNGADALGYARSRLHTNDYARIARQQCVQSAMLAQFNPQTLLTRFEGIMRAGEQIVETDLPGQQLGTFVSLAAQSRSHPMERMTIGPPDFEGDRFTTFPDYELIHSRVDQKLAESAQAAASSGPYGPQALPLLTRFAQLPAASTPSATPGTPQSEWPAPPTQPDGSPITPEYLQWAEDTGQVGLLEQAAATNHLCAPGR</sequence>
<dbReference type="NCBIfam" id="TIGR00350">
    <property type="entry name" value="lytR_cpsA_psr"/>
    <property type="match status" value="1"/>
</dbReference>
<protein>
    <submittedName>
        <fullName evidence="5">Transcriptional attenuator, LytR family</fullName>
    </submittedName>
</protein>
<dbReference type="STRING" id="574650.SAMN04487966_108117"/>
<dbReference type="PANTHER" id="PTHR33392">
    <property type="entry name" value="POLYISOPRENYL-TEICHOIC ACID--PEPTIDOGLYCAN TEICHOIC ACID TRANSFERASE TAGU"/>
    <property type="match status" value="1"/>
</dbReference>
<dbReference type="Proteomes" id="UP000198881">
    <property type="component" value="Unassembled WGS sequence"/>
</dbReference>
<feature type="transmembrane region" description="Helical" evidence="3">
    <location>
        <begin position="90"/>
        <end position="117"/>
    </location>
</feature>
<dbReference type="InterPro" id="IPR004474">
    <property type="entry name" value="LytR_CpsA_psr"/>
</dbReference>
<dbReference type="OrthoDB" id="3573673at2"/>
<dbReference type="Pfam" id="PF03816">
    <property type="entry name" value="LytR_cpsA_psr"/>
    <property type="match status" value="1"/>
</dbReference>
<name>A0A1I7MPD0_9MICC</name>
<feature type="region of interest" description="Disordered" evidence="2">
    <location>
        <begin position="1"/>
        <end position="22"/>
    </location>
</feature>
<reference evidence="5 6" key="1">
    <citation type="submission" date="2016-10" db="EMBL/GenBank/DDBJ databases">
        <authorList>
            <person name="de Groot N.N."/>
        </authorList>
    </citation>
    <scope>NUCLEOTIDE SEQUENCE [LARGE SCALE GENOMIC DNA]</scope>
    <source>
        <strain evidence="5 6">CGMCC 1.7054</strain>
    </source>
</reference>
<proteinExistence type="inferred from homology"/>
<feature type="transmembrane region" description="Helical" evidence="3">
    <location>
        <begin position="56"/>
        <end position="78"/>
    </location>
</feature>